<evidence type="ECO:0000256" key="1">
    <source>
        <dbReference type="SAM" id="MobiDB-lite"/>
    </source>
</evidence>
<keyword evidence="3" id="KW-1185">Reference proteome</keyword>
<dbReference type="Proteomes" id="UP000460715">
    <property type="component" value="Unassembled WGS sequence"/>
</dbReference>
<sequence>MSQNSSVLFADGVLEASVHYGVTRITLAQSGSDGKPVPCGQLVIPVVQLPAFANSLMTLLKQIDSKVKQAQQAQQGAAPAAPAEPAPEAAPGSFRFSG</sequence>
<dbReference type="EMBL" id="SNVJ01000001">
    <property type="protein sequence ID" value="MXP61948.1"/>
    <property type="molecule type" value="Genomic_DNA"/>
</dbReference>
<dbReference type="OrthoDB" id="7278324at2"/>
<evidence type="ECO:0000313" key="2">
    <source>
        <dbReference type="EMBL" id="MXP61948.1"/>
    </source>
</evidence>
<comment type="caution">
    <text evidence="2">The sequence shown here is derived from an EMBL/GenBank/DDBJ whole genome shotgun (WGS) entry which is preliminary data.</text>
</comment>
<name>A0A845B694_9PROT</name>
<feature type="region of interest" description="Disordered" evidence="1">
    <location>
        <begin position="70"/>
        <end position="98"/>
    </location>
</feature>
<protein>
    <recommendedName>
        <fullName evidence="4">DUF3467 domain-containing protein</fullName>
    </recommendedName>
</protein>
<evidence type="ECO:0008006" key="4">
    <source>
        <dbReference type="Google" id="ProtNLM"/>
    </source>
</evidence>
<proteinExistence type="predicted"/>
<gene>
    <name evidence="2" type="ORF">E0493_01110</name>
</gene>
<accession>A0A845B694</accession>
<dbReference type="RefSeq" id="WP_160935061.1">
    <property type="nucleotide sequence ID" value="NZ_SNVJ01000001.1"/>
</dbReference>
<feature type="compositionally biased region" description="Low complexity" evidence="1">
    <location>
        <begin position="70"/>
        <end position="92"/>
    </location>
</feature>
<evidence type="ECO:0000313" key="3">
    <source>
        <dbReference type="Proteomes" id="UP000460715"/>
    </source>
</evidence>
<reference evidence="2 3" key="1">
    <citation type="submission" date="2019-03" db="EMBL/GenBank/DDBJ databases">
        <title>Roseomonas sp. a novel Roseomonas species isolated from Sea whip Gorgonian.</title>
        <authorList>
            <person name="Li F."/>
            <person name="Pan X."/>
            <person name="Huang S."/>
            <person name="Li Z."/>
            <person name="Meng B."/>
        </authorList>
    </citation>
    <scope>NUCLEOTIDE SEQUENCE [LARGE SCALE GENOMIC DNA]</scope>
    <source>
        <strain evidence="2 3">M0104</strain>
    </source>
</reference>
<organism evidence="2 3">
    <name type="scientific">Teichococcus coralli</name>
    <dbReference type="NCBI Taxonomy" id="2545983"/>
    <lineage>
        <taxon>Bacteria</taxon>
        <taxon>Pseudomonadati</taxon>
        <taxon>Pseudomonadota</taxon>
        <taxon>Alphaproteobacteria</taxon>
        <taxon>Acetobacterales</taxon>
        <taxon>Roseomonadaceae</taxon>
        <taxon>Roseomonas</taxon>
    </lineage>
</organism>
<dbReference type="AlphaFoldDB" id="A0A845B694"/>